<gene>
    <name evidence="1" type="ORF">FDA94_05760</name>
</gene>
<keyword evidence="2" id="KW-1185">Reference proteome</keyword>
<comment type="caution">
    <text evidence="1">The sequence shown here is derived from an EMBL/GenBank/DDBJ whole genome shotgun (WGS) entry which is preliminary data.</text>
</comment>
<dbReference type="Pfam" id="PF07920">
    <property type="entry name" value="DUF1684"/>
    <property type="match status" value="1"/>
</dbReference>
<reference evidence="1 2" key="1">
    <citation type="submission" date="2019-04" db="EMBL/GenBank/DDBJ databases">
        <title>Herbidospora sp. NEAU-GS14.nov., a novel actinomycete isolated from soil.</title>
        <authorList>
            <person name="Han L."/>
        </authorList>
    </citation>
    <scope>NUCLEOTIDE SEQUENCE [LARGE SCALE GENOMIC DNA]</scope>
    <source>
        <strain evidence="1 2">NEAU-GS14</strain>
    </source>
</reference>
<accession>A0A4U3MLY6</accession>
<dbReference type="AlphaFoldDB" id="A0A4U3MLY6"/>
<sequence>MTAREDEVRDLLTLTGTTWIDGETVVPGVPGVWSPTGGGVELKAGLDDGLTIDGEPVTGPVVITPDVTALFHGRVRIQLVIRDGRPAIRTWDPDAPTLRAFTGIESFAHDPAWVRPAVFRPYGETRPETVPTADGRDRDLLLVGEVVIDLPGGSRTLAVTEAPGGLSAQFGDLTNGEETFRFRTLPLPAPGPDGTLEADFNKAHLPPCALTDHFLCFFPPPGNRLDVKVTAGEKRIV</sequence>
<evidence type="ECO:0000313" key="1">
    <source>
        <dbReference type="EMBL" id="TKK90501.1"/>
    </source>
</evidence>
<dbReference type="EMBL" id="SZQA01000003">
    <property type="protein sequence ID" value="TKK90501.1"/>
    <property type="molecule type" value="Genomic_DNA"/>
</dbReference>
<evidence type="ECO:0000313" key="2">
    <source>
        <dbReference type="Proteomes" id="UP000308705"/>
    </source>
</evidence>
<name>A0A4U3MLY6_9ACTN</name>
<dbReference type="PANTHER" id="PTHR41913">
    <property type="entry name" value="DUF1684 DOMAIN-CONTAINING PROTEIN"/>
    <property type="match status" value="1"/>
</dbReference>
<organism evidence="1 2">
    <name type="scientific">Herbidospora galbida</name>
    <dbReference type="NCBI Taxonomy" id="2575442"/>
    <lineage>
        <taxon>Bacteria</taxon>
        <taxon>Bacillati</taxon>
        <taxon>Actinomycetota</taxon>
        <taxon>Actinomycetes</taxon>
        <taxon>Streptosporangiales</taxon>
        <taxon>Streptosporangiaceae</taxon>
        <taxon>Herbidospora</taxon>
    </lineage>
</organism>
<dbReference type="Proteomes" id="UP000308705">
    <property type="component" value="Unassembled WGS sequence"/>
</dbReference>
<dbReference type="OrthoDB" id="5493262at2"/>
<proteinExistence type="predicted"/>
<protein>
    <submittedName>
        <fullName evidence="1">DUF1684 domain-containing protein</fullName>
    </submittedName>
</protein>
<dbReference type="PANTHER" id="PTHR41913:SF1">
    <property type="entry name" value="DUF1684 DOMAIN-CONTAINING PROTEIN"/>
    <property type="match status" value="1"/>
</dbReference>
<dbReference type="RefSeq" id="WP_137245970.1">
    <property type="nucleotide sequence ID" value="NZ_SZQA01000003.1"/>
</dbReference>
<dbReference type="InterPro" id="IPR012467">
    <property type="entry name" value="DUF1684"/>
</dbReference>